<evidence type="ECO:0000256" key="5">
    <source>
        <dbReference type="ARBA" id="ARBA00031449"/>
    </source>
</evidence>
<evidence type="ECO:0000256" key="1">
    <source>
        <dbReference type="ARBA" id="ARBA00005061"/>
    </source>
</evidence>
<dbReference type="Pfam" id="PF01242">
    <property type="entry name" value="PTPS"/>
    <property type="match status" value="1"/>
</dbReference>
<dbReference type="AlphaFoldDB" id="A0A7H1VNK1"/>
<proteinExistence type="inferred from homology"/>
<dbReference type="EMBL" id="CP061336">
    <property type="protein sequence ID" value="QNU66963.1"/>
    <property type="molecule type" value="Genomic_DNA"/>
</dbReference>
<dbReference type="Gene3D" id="3.30.479.10">
    <property type="entry name" value="6-pyruvoyl tetrahydropterin synthase/QueD"/>
    <property type="match status" value="1"/>
</dbReference>
<sequence length="167" mass="19873">MTEKRHQQYKFKFYLNASHSIYINGEPGSRHPHTWEISIHLLKMRNEFIKFSSIETHIESLLDEYQDKYLNDVEPFNTINPTLENICTYFKNRIRELVNCEGWILLLIEISETPARSYVINLLSEESNTNMDNIDSQRMQYQHYMNQCKLTADDVAESIIKSFLDDK</sequence>
<dbReference type="SUPFAM" id="SSF55620">
    <property type="entry name" value="Tetrahydrobiopterin biosynthesis enzymes-like"/>
    <property type="match status" value="1"/>
</dbReference>
<evidence type="ECO:0000256" key="4">
    <source>
        <dbReference type="ARBA" id="ARBA00018141"/>
    </source>
</evidence>
<gene>
    <name evidence="7" type="ORF">EHE19_019410</name>
</gene>
<evidence type="ECO:0000256" key="2">
    <source>
        <dbReference type="ARBA" id="ARBA00008900"/>
    </source>
</evidence>
<dbReference type="KEGG" id="rher:EHE19_019410"/>
<dbReference type="GO" id="GO:0070497">
    <property type="term" value="F:6-carboxytetrahydropterin synthase activity"/>
    <property type="evidence" value="ECO:0007669"/>
    <property type="project" value="UniProtKB-EC"/>
</dbReference>
<evidence type="ECO:0000256" key="3">
    <source>
        <dbReference type="ARBA" id="ARBA00012982"/>
    </source>
</evidence>
<evidence type="ECO:0000313" key="7">
    <source>
        <dbReference type="EMBL" id="QNU66963.1"/>
    </source>
</evidence>
<dbReference type="Proteomes" id="UP000306409">
    <property type="component" value="Chromosome"/>
</dbReference>
<accession>A0A7H1VNK1</accession>
<dbReference type="InterPro" id="IPR038418">
    <property type="entry name" value="6-PTP_synth/QueD_sf"/>
</dbReference>
<reference evidence="7 8" key="1">
    <citation type="submission" date="2020-09" db="EMBL/GenBank/DDBJ databases">
        <title>Characterization and genome sequencing of Ruminiclostridium sp. nov. MA18.</title>
        <authorList>
            <person name="Rettenmaier R."/>
            <person name="Kowollik M.-L."/>
            <person name="Liebl W."/>
            <person name="Zverlov V."/>
        </authorList>
    </citation>
    <scope>NUCLEOTIDE SEQUENCE [LARGE SCALE GENOMIC DNA]</scope>
    <source>
        <strain evidence="7 8">MA18</strain>
    </source>
</reference>
<dbReference type="NCBIfam" id="TIGR03112">
    <property type="entry name" value="6_pyr_pter_rel"/>
    <property type="match status" value="1"/>
</dbReference>
<dbReference type="RefSeq" id="WP_171003660.1">
    <property type="nucleotide sequence ID" value="NZ_CP061336.1"/>
</dbReference>
<protein>
    <recommendedName>
        <fullName evidence="4">6-carboxy-5,6,7,8-tetrahydropterin synthase</fullName>
        <ecNumber evidence="3">4.1.2.50</ecNumber>
    </recommendedName>
    <alternativeName>
        <fullName evidence="5">Queuosine biosynthesis protein QueD</fullName>
    </alternativeName>
</protein>
<name>A0A7H1VNK1_9FIRM</name>
<dbReference type="EC" id="4.1.2.50" evidence="3"/>
<dbReference type="InterPro" id="IPR017543">
    <property type="entry name" value="6-PTP_synth-rel_bac"/>
</dbReference>
<keyword evidence="8" id="KW-1185">Reference proteome</keyword>
<dbReference type="UniPathway" id="UPA00391"/>
<evidence type="ECO:0000256" key="6">
    <source>
        <dbReference type="ARBA" id="ARBA00048807"/>
    </source>
</evidence>
<dbReference type="InterPro" id="IPR007115">
    <property type="entry name" value="6-PTP_synth/QueD"/>
</dbReference>
<comment type="catalytic activity">
    <reaction evidence="6">
        <text>7,8-dihydroneopterin 3'-triphosphate + H2O = 6-carboxy-5,6,7,8-tetrahydropterin + triphosphate + acetaldehyde + 2 H(+)</text>
        <dbReference type="Rhea" id="RHEA:27966"/>
        <dbReference type="ChEBI" id="CHEBI:15343"/>
        <dbReference type="ChEBI" id="CHEBI:15377"/>
        <dbReference type="ChEBI" id="CHEBI:15378"/>
        <dbReference type="ChEBI" id="CHEBI:18036"/>
        <dbReference type="ChEBI" id="CHEBI:58462"/>
        <dbReference type="ChEBI" id="CHEBI:61032"/>
        <dbReference type="EC" id="4.1.2.50"/>
    </reaction>
</comment>
<organism evidence="7 8">
    <name type="scientific">Ruminiclostridium herbifermentans</name>
    <dbReference type="NCBI Taxonomy" id="2488810"/>
    <lineage>
        <taxon>Bacteria</taxon>
        <taxon>Bacillati</taxon>
        <taxon>Bacillota</taxon>
        <taxon>Clostridia</taxon>
        <taxon>Eubacteriales</taxon>
        <taxon>Oscillospiraceae</taxon>
        <taxon>Ruminiclostridium</taxon>
    </lineage>
</organism>
<evidence type="ECO:0000313" key="8">
    <source>
        <dbReference type="Proteomes" id="UP000306409"/>
    </source>
</evidence>
<comment type="similarity">
    <text evidence="2">Belongs to the PTPS family. QueD subfamily.</text>
</comment>
<comment type="pathway">
    <text evidence="1">Purine metabolism; 7-cyano-7-deazaguanine biosynthesis.</text>
</comment>